<sequence length="82" mass="8927">MKTEADDRVKHDTSKMKDPSHEPGSILPKPHSIARRITTISTGRDGITLKLPYLPASTVNVLSLAPAEMVMEHTTPALVLIV</sequence>
<feature type="compositionally biased region" description="Basic and acidic residues" evidence="1">
    <location>
        <begin position="1"/>
        <end position="21"/>
    </location>
</feature>
<reference evidence="2 3" key="1">
    <citation type="submission" date="2024-01" db="EMBL/GenBank/DDBJ databases">
        <title>A draft genome for a cacao thread blight-causing isolate of Paramarasmius palmivorus.</title>
        <authorList>
            <person name="Baruah I.K."/>
            <person name="Bukari Y."/>
            <person name="Amoako-Attah I."/>
            <person name="Meinhardt L.W."/>
            <person name="Bailey B.A."/>
            <person name="Cohen S.P."/>
        </authorList>
    </citation>
    <scope>NUCLEOTIDE SEQUENCE [LARGE SCALE GENOMIC DNA]</scope>
    <source>
        <strain evidence="2 3">GH-12</strain>
    </source>
</reference>
<keyword evidence="3" id="KW-1185">Reference proteome</keyword>
<dbReference type="EMBL" id="JAYKXP010000087">
    <property type="protein sequence ID" value="KAK7028876.1"/>
    <property type="molecule type" value="Genomic_DNA"/>
</dbReference>
<feature type="region of interest" description="Disordered" evidence="1">
    <location>
        <begin position="1"/>
        <end position="29"/>
    </location>
</feature>
<organism evidence="2 3">
    <name type="scientific">Paramarasmius palmivorus</name>
    <dbReference type="NCBI Taxonomy" id="297713"/>
    <lineage>
        <taxon>Eukaryota</taxon>
        <taxon>Fungi</taxon>
        <taxon>Dikarya</taxon>
        <taxon>Basidiomycota</taxon>
        <taxon>Agaricomycotina</taxon>
        <taxon>Agaricomycetes</taxon>
        <taxon>Agaricomycetidae</taxon>
        <taxon>Agaricales</taxon>
        <taxon>Marasmiineae</taxon>
        <taxon>Marasmiaceae</taxon>
        <taxon>Paramarasmius</taxon>
    </lineage>
</organism>
<proteinExistence type="predicted"/>
<dbReference type="AlphaFoldDB" id="A0AAW0BQ28"/>
<dbReference type="Proteomes" id="UP001383192">
    <property type="component" value="Unassembled WGS sequence"/>
</dbReference>
<gene>
    <name evidence="2" type="ORF">VNI00_014800</name>
</gene>
<evidence type="ECO:0000313" key="3">
    <source>
        <dbReference type="Proteomes" id="UP001383192"/>
    </source>
</evidence>
<comment type="caution">
    <text evidence="2">The sequence shown here is derived from an EMBL/GenBank/DDBJ whole genome shotgun (WGS) entry which is preliminary data.</text>
</comment>
<evidence type="ECO:0000313" key="2">
    <source>
        <dbReference type="EMBL" id="KAK7028876.1"/>
    </source>
</evidence>
<protein>
    <submittedName>
        <fullName evidence="2">Uncharacterized protein</fullName>
    </submittedName>
</protein>
<accession>A0AAW0BQ28</accession>
<name>A0AAW0BQ28_9AGAR</name>
<evidence type="ECO:0000256" key="1">
    <source>
        <dbReference type="SAM" id="MobiDB-lite"/>
    </source>
</evidence>